<dbReference type="PANTHER" id="PTHR46211:SF7">
    <property type="entry name" value="GLYCEROPHOSPHODIESTER PHOSPHODIESTERASE"/>
    <property type="match status" value="1"/>
</dbReference>
<dbReference type="KEGG" id="psyo:PB01_00670"/>
<evidence type="ECO:0000313" key="3">
    <source>
        <dbReference type="Proteomes" id="UP000325517"/>
    </source>
</evidence>
<dbReference type="InterPro" id="IPR017946">
    <property type="entry name" value="PLC-like_Pdiesterase_TIM-brl"/>
</dbReference>
<dbReference type="Pfam" id="PF03009">
    <property type="entry name" value="GDPD"/>
    <property type="match status" value="1"/>
</dbReference>
<dbReference type="Proteomes" id="UP000325517">
    <property type="component" value="Chromosome"/>
</dbReference>
<dbReference type="AlphaFoldDB" id="A0A5J6SIM1"/>
<evidence type="ECO:0000259" key="1">
    <source>
        <dbReference type="PROSITE" id="PS51704"/>
    </source>
</evidence>
<accession>A0A5J6SIM1</accession>
<evidence type="ECO:0000313" key="2">
    <source>
        <dbReference type="EMBL" id="QFF97442.1"/>
    </source>
</evidence>
<dbReference type="Gene3D" id="3.20.20.190">
    <property type="entry name" value="Phosphatidylinositol (PI) phosphodiesterase"/>
    <property type="match status" value="1"/>
</dbReference>
<dbReference type="EMBL" id="CP031223">
    <property type="protein sequence ID" value="QFF97442.1"/>
    <property type="molecule type" value="Genomic_DNA"/>
</dbReference>
<dbReference type="GO" id="GO:0006629">
    <property type="term" value="P:lipid metabolic process"/>
    <property type="evidence" value="ECO:0007669"/>
    <property type="project" value="InterPro"/>
</dbReference>
<organism evidence="2 3">
    <name type="scientific">Psychrobacillus glaciei</name>
    <dbReference type="NCBI Taxonomy" id="2283160"/>
    <lineage>
        <taxon>Bacteria</taxon>
        <taxon>Bacillati</taxon>
        <taxon>Bacillota</taxon>
        <taxon>Bacilli</taxon>
        <taxon>Bacillales</taxon>
        <taxon>Bacillaceae</taxon>
        <taxon>Psychrobacillus</taxon>
    </lineage>
</organism>
<dbReference type="GO" id="GO:0008081">
    <property type="term" value="F:phosphoric diester hydrolase activity"/>
    <property type="evidence" value="ECO:0007669"/>
    <property type="project" value="InterPro"/>
</dbReference>
<sequence length="301" mass="34448">MFFNTFSWKEFLLRKIISLLTVLLLVVGCENNKKSLEPITPEDFLIIAHRGASAYAPEHTIPAYEIAQQADADYIEIDLQMTKDGVLVAMHDEKVDRTTDGVGFVIEYSLEELKQLNAGRWYNSANPGLANKEFEDLKVPTLQEIFSHFGNDVNYYIEMKSPKIYKKMEEKLVSLLIQYNLIRANGELPKVIVESFNEDSLTRLHQLEPKLPLIQLFYFKEEATLSVQHYNRLSNFASGIGVNISSVDNDFIQEVQLNGFQVYLYSINNEIEMKKALNLQANGAFTNNPDMGISVRTEFEK</sequence>
<feature type="domain" description="GP-PDE" evidence="1">
    <location>
        <begin position="44"/>
        <end position="296"/>
    </location>
</feature>
<reference evidence="2 3" key="1">
    <citation type="submission" date="2018-07" db="EMBL/GenBank/DDBJ databases">
        <title>Complete genome sequence of Psychrobacillus sp. PB01, isolated from iceberg, and comparative genome analysis of Psychrobacillus strains.</title>
        <authorList>
            <person name="Lee P.C."/>
        </authorList>
    </citation>
    <scope>NUCLEOTIDE SEQUENCE [LARGE SCALE GENOMIC DNA]</scope>
    <source>
        <strain evidence="2 3">PB01</strain>
    </source>
</reference>
<protein>
    <submittedName>
        <fullName evidence="2">Glycerophosphodiester phosphodiesterase</fullName>
    </submittedName>
</protein>
<keyword evidence="3" id="KW-1185">Reference proteome</keyword>
<dbReference type="PANTHER" id="PTHR46211">
    <property type="entry name" value="GLYCEROPHOSPHORYL DIESTER PHOSPHODIESTERASE"/>
    <property type="match status" value="1"/>
</dbReference>
<dbReference type="SUPFAM" id="SSF51695">
    <property type="entry name" value="PLC-like phosphodiesterases"/>
    <property type="match status" value="1"/>
</dbReference>
<name>A0A5J6SIM1_9BACI</name>
<dbReference type="InterPro" id="IPR030395">
    <property type="entry name" value="GP_PDE_dom"/>
</dbReference>
<gene>
    <name evidence="2" type="ORF">PB01_00670</name>
</gene>
<proteinExistence type="predicted"/>
<dbReference type="PROSITE" id="PS51704">
    <property type="entry name" value="GP_PDE"/>
    <property type="match status" value="1"/>
</dbReference>
<dbReference type="OrthoDB" id="384721at2"/>